<organism evidence="1 2">
    <name type="scientific">Halorussus aquaticus</name>
    <dbReference type="NCBI Taxonomy" id="2953748"/>
    <lineage>
        <taxon>Archaea</taxon>
        <taxon>Methanobacteriati</taxon>
        <taxon>Methanobacteriota</taxon>
        <taxon>Stenosarchaea group</taxon>
        <taxon>Halobacteria</taxon>
        <taxon>Halobacteriales</taxon>
        <taxon>Haladaptataceae</taxon>
        <taxon>Halorussus</taxon>
    </lineage>
</organism>
<dbReference type="EMBL" id="JBHSHT010000001">
    <property type="protein sequence ID" value="MFC4823406.1"/>
    <property type="molecule type" value="Genomic_DNA"/>
</dbReference>
<gene>
    <name evidence="1" type="ORF">ACFO9K_03940</name>
</gene>
<evidence type="ECO:0000313" key="2">
    <source>
        <dbReference type="Proteomes" id="UP001595945"/>
    </source>
</evidence>
<protein>
    <submittedName>
        <fullName evidence="1">Uncharacterized protein</fullName>
    </submittedName>
</protein>
<sequence>MVETDPAVLRLARFAEQYRRRTFGELVSEFEVDRDTAASADARTSLKLFFRVYGFNRAGGMRAGYQHRAVSALERTESGGEIDPDELWDNFRRECERTDTGVYERLNRGVVTDAARLANREGNLFRWVGRELGDHGRLTVPYDRLTSIRGVGPGIATFFLRDAVWLSGAASDLRREDRHRLQPMTTWVTRTARLLWPDLGDADDETLAKRIVEACAENGVCPVAFNQGVWYFARETLDGDSERLEAELRRMRTGDRSRPPRNDD</sequence>
<comment type="caution">
    <text evidence="1">The sequence shown here is derived from an EMBL/GenBank/DDBJ whole genome shotgun (WGS) entry which is preliminary data.</text>
</comment>
<dbReference type="Proteomes" id="UP001595945">
    <property type="component" value="Unassembled WGS sequence"/>
</dbReference>
<reference evidence="1 2" key="1">
    <citation type="journal article" date="2019" name="Int. J. Syst. Evol. Microbiol.">
        <title>The Global Catalogue of Microorganisms (GCM) 10K type strain sequencing project: providing services to taxonomists for standard genome sequencing and annotation.</title>
        <authorList>
            <consortium name="The Broad Institute Genomics Platform"/>
            <consortium name="The Broad Institute Genome Sequencing Center for Infectious Disease"/>
            <person name="Wu L."/>
            <person name="Ma J."/>
        </authorList>
    </citation>
    <scope>NUCLEOTIDE SEQUENCE [LARGE SCALE GENOMIC DNA]</scope>
    <source>
        <strain evidence="1 2">XZYJ18</strain>
    </source>
</reference>
<dbReference type="RefSeq" id="WP_254267119.1">
    <property type="nucleotide sequence ID" value="NZ_CP100400.1"/>
</dbReference>
<keyword evidence="2" id="KW-1185">Reference proteome</keyword>
<proteinExistence type="predicted"/>
<name>A0ABD5PY29_9EURY</name>
<dbReference type="GeneID" id="73045543"/>
<evidence type="ECO:0000313" key="1">
    <source>
        <dbReference type="EMBL" id="MFC4823406.1"/>
    </source>
</evidence>
<dbReference type="AlphaFoldDB" id="A0ABD5PY29"/>
<accession>A0ABD5PY29</accession>